<accession>A0A9Q0EKN1</accession>
<dbReference type="PANTHER" id="PTHR47130:SF6">
    <property type="entry name" value="EGG ENVELOPE GLYCOPROTEIN-LIKE PRECURSOR"/>
    <property type="match status" value="1"/>
</dbReference>
<feature type="region of interest" description="Disordered" evidence="1">
    <location>
        <begin position="365"/>
        <end position="399"/>
    </location>
</feature>
<feature type="compositionally biased region" description="Polar residues" evidence="1">
    <location>
        <begin position="533"/>
        <end position="557"/>
    </location>
</feature>
<dbReference type="EMBL" id="JANIIK010000042">
    <property type="protein sequence ID" value="KAJ3607175.1"/>
    <property type="molecule type" value="Genomic_DNA"/>
</dbReference>
<protein>
    <recommendedName>
        <fullName evidence="2">ZP-N domain-containing protein</fullName>
    </recommendedName>
</protein>
<name>A0A9Q0EKN1_9TELE</name>
<keyword evidence="4" id="KW-1185">Reference proteome</keyword>
<reference evidence="3" key="1">
    <citation type="submission" date="2022-07" db="EMBL/GenBank/DDBJ databases">
        <title>Chromosome-level genome of Muraenolepis orangiensis.</title>
        <authorList>
            <person name="Kim J."/>
        </authorList>
    </citation>
    <scope>NUCLEOTIDE SEQUENCE</scope>
    <source>
        <strain evidence="3">KU_S4_2022</strain>
        <tissue evidence="3">Muscle</tissue>
    </source>
</reference>
<dbReference type="PANTHER" id="PTHR47130">
    <property type="entry name" value="SI:DKEY-19B23.11-RELATED"/>
    <property type="match status" value="1"/>
</dbReference>
<comment type="caution">
    <text evidence="3">The sequence shown here is derived from an EMBL/GenBank/DDBJ whole genome shotgun (WGS) entry which is preliminary data.</text>
</comment>
<feature type="region of interest" description="Disordered" evidence="1">
    <location>
        <begin position="422"/>
        <end position="557"/>
    </location>
</feature>
<evidence type="ECO:0000313" key="4">
    <source>
        <dbReference type="Proteomes" id="UP001148018"/>
    </source>
</evidence>
<evidence type="ECO:0000313" key="3">
    <source>
        <dbReference type="EMBL" id="KAJ3607175.1"/>
    </source>
</evidence>
<feature type="non-terminal residue" evidence="3">
    <location>
        <position position="557"/>
    </location>
</feature>
<feature type="region of interest" description="Disordered" evidence="1">
    <location>
        <begin position="245"/>
        <end position="299"/>
    </location>
</feature>
<dbReference type="Proteomes" id="UP001148018">
    <property type="component" value="Unassembled WGS sequence"/>
</dbReference>
<organism evidence="3 4">
    <name type="scientific">Muraenolepis orangiensis</name>
    <name type="common">Patagonian moray cod</name>
    <dbReference type="NCBI Taxonomy" id="630683"/>
    <lineage>
        <taxon>Eukaryota</taxon>
        <taxon>Metazoa</taxon>
        <taxon>Chordata</taxon>
        <taxon>Craniata</taxon>
        <taxon>Vertebrata</taxon>
        <taxon>Euteleostomi</taxon>
        <taxon>Actinopterygii</taxon>
        <taxon>Neopterygii</taxon>
        <taxon>Teleostei</taxon>
        <taxon>Neoteleostei</taxon>
        <taxon>Acanthomorphata</taxon>
        <taxon>Zeiogadaria</taxon>
        <taxon>Gadariae</taxon>
        <taxon>Gadiformes</taxon>
        <taxon>Muraenolepidoidei</taxon>
        <taxon>Muraenolepididae</taxon>
        <taxon>Muraenolepis</taxon>
    </lineage>
</organism>
<feature type="compositionally biased region" description="Polar residues" evidence="1">
    <location>
        <begin position="423"/>
        <end position="440"/>
    </location>
</feature>
<sequence length="557" mass="59645">QGGSEDVAPELRAECTSTGITFSLWKSPHMEFLWEIGVGADPLTVELADLRGYGLYNDTQSITLEVPVLSIGYTYQDINLQDFYGTFQLLVRDAKTLAIQSSLSKHCLFQTRDLIVCSSDGTMTVVTTPTVTMPKVQPDHTTLLDRSCRPKLTDPSRALFQFSLNTCGTRMMVGQSFVAFENQILYDRKLLADGTTLISRESKFKLTVRCFYPLATITRLTVDRVFPSDTPGRGFILGTTGSTIPPECPFESSPFGVKSSRPASGGGPPSSVVRPEGLSPRASPHVLPEASSPAGREDVSGLTDNLLAVGFHASSHVNSVESVDRFNRTDVGSQDPTQSSVQKWQMSSTVEPLYRSELEHVHHTPTFQQGRLHTKNNHNLSQSNSLSQSINAQSSQMLSKNEPISQSALYFEEFLKVKVPAKNDQSTTPVPSQPPGSLTSRAPVPSQPPGSLTSRAPVPSQPPGSLTSRAPVPSQPPGSLASRAPVPSQPPGSLASRAPVPSQPPGSLTSRAPVPSQPPGSLTSRAPVPSQPPGSLTSRAGTTQTSSLNATTLTHLV</sequence>
<dbReference type="Pfam" id="PF23344">
    <property type="entry name" value="ZP-N"/>
    <property type="match status" value="1"/>
</dbReference>
<feature type="compositionally biased region" description="Low complexity" evidence="1">
    <location>
        <begin position="377"/>
        <end position="396"/>
    </location>
</feature>
<dbReference type="InterPro" id="IPR055356">
    <property type="entry name" value="ZP-N"/>
</dbReference>
<dbReference type="Gene3D" id="2.60.40.3210">
    <property type="entry name" value="Zona pellucida, ZP-N domain"/>
    <property type="match status" value="1"/>
</dbReference>
<evidence type="ECO:0000259" key="2">
    <source>
        <dbReference type="Pfam" id="PF23344"/>
    </source>
</evidence>
<gene>
    <name evidence="3" type="ORF">NHX12_026688</name>
</gene>
<feature type="domain" description="ZP-N" evidence="2">
    <location>
        <begin position="117"/>
        <end position="213"/>
    </location>
</feature>
<dbReference type="OrthoDB" id="8945590at2759"/>
<proteinExistence type="predicted"/>
<evidence type="ECO:0000256" key="1">
    <source>
        <dbReference type="SAM" id="MobiDB-lite"/>
    </source>
</evidence>
<dbReference type="AlphaFoldDB" id="A0A9Q0EKN1"/>
<feature type="compositionally biased region" description="Low complexity" evidence="1">
    <location>
        <begin position="259"/>
        <end position="277"/>
    </location>
</feature>